<name>A0ACC6KLQ1_9DEIO</name>
<sequence length="58" mass="6375">MIPERLTPEQLAAASESFAATAERGLRQLTATGAALERHARTLEEFDDQTDHHTPTVD</sequence>
<proteinExistence type="predicted"/>
<comment type="caution">
    <text evidence="1">The sequence shown here is derived from an EMBL/GenBank/DDBJ whole genome shotgun (WGS) entry which is preliminary data.</text>
</comment>
<evidence type="ECO:0000313" key="1">
    <source>
        <dbReference type="EMBL" id="MDR6753433.1"/>
    </source>
</evidence>
<protein>
    <submittedName>
        <fullName evidence="1">Uncharacterized protein</fullName>
    </submittedName>
</protein>
<keyword evidence="2" id="KW-1185">Reference proteome</keyword>
<accession>A0ACC6KLQ1</accession>
<organism evidence="1 2">
    <name type="scientific">Deinococcus soli</name>
    <name type="common">ex Cha et al. 2016</name>
    <dbReference type="NCBI Taxonomy" id="1309411"/>
    <lineage>
        <taxon>Bacteria</taxon>
        <taxon>Thermotogati</taxon>
        <taxon>Deinococcota</taxon>
        <taxon>Deinococci</taxon>
        <taxon>Deinococcales</taxon>
        <taxon>Deinococcaceae</taxon>
        <taxon>Deinococcus</taxon>
    </lineage>
</organism>
<reference evidence="1" key="1">
    <citation type="submission" date="2023-07" db="EMBL/GenBank/DDBJ databases">
        <title>Sorghum-associated microbial communities from plants grown in Nebraska, USA.</title>
        <authorList>
            <person name="Schachtman D."/>
        </authorList>
    </citation>
    <scope>NUCLEOTIDE SEQUENCE</scope>
    <source>
        <strain evidence="1">BE73</strain>
    </source>
</reference>
<dbReference type="Proteomes" id="UP001252370">
    <property type="component" value="Unassembled WGS sequence"/>
</dbReference>
<dbReference type="EMBL" id="JAVDTP010000014">
    <property type="protein sequence ID" value="MDR6753433.1"/>
    <property type="molecule type" value="Genomic_DNA"/>
</dbReference>
<gene>
    <name evidence="1" type="ORF">J2Y01_003956</name>
</gene>
<evidence type="ECO:0000313" key="2">
    <source>
        <dbReference type="Proteomes" id="UP001252370"/>
    </source>
</evidence>